<evidence type="ECO:0008006" key="5">
    <source>
        <dbReference type="Google" id="ProtNLM"/>
    </source>
</evidence>
<dbReference type="OMA" id="FWEMFPY"/>
<dbReference type="OrthoDB" id="10028886at2759"/>
<dbReference type="SUPFAM" id="SSF53613">
    <property type="entry name" value="Ribokinase-like"/>
    <property type="match status" value="1"/>
</dbReference>
<accession>A0A642UZG2</accession>
<dbReference type="InterPro" id="IPR004305">
    <property type="entry name" value="Thiaminase-2/PQQC"/>
</dbReference>
<dbReference type="Gene3D" id="3.40.1190.20">
    <property type="match status" value="1"/>
</dbReference>
<dbReference type="PANTHER" id="PTHR20858">
    <property type="entry name" value="PHOSPHOMETHYLPYRIMIDINE KINASE"/>
    <property type="match status" value="1"/>
</dbReference>
<feature type="domain" description="Thiaminase-2/PQQC" evidence="1">
    <location>
        <begin position="312"/>
        <end position="515"/>
    </location>
</feature>
<dbReference type="VEuPathDB" id="FungiDB:DIURU_001340"/>
<evidence type="ECO:0000259" key="2">
    <source>
        <dbReference type="Pfam" id="PF08543"/>
    </source>
</evidence>
<dbReference type="InterPro" id="IPR029056">
    <property type="entry name" value="Ribokinase-like"/>
</dbReference>
<dbReference type="GO" id="GO:0008902">
    <property type="term" value="F:hydroxymethylpyrimidine kinase activity"/>
    <property type="evidence" value="ECO:0007669"/>
    <property type="project" value="TreeGrafter"/>
</dbReference>
<dbReference type="SUPFAM" id="SSF48613">
    <property type="entry name" value="Heme oxygenase-like"/>
    <property type="match status" value="1"/>
</dbReference>
<protein>
    <recommendedName>
        <fullName evidence="5">Pyridoxamine kinase/Phosphomethylpyrimidine kinase domain-containing protein</fullName>
    </recommendedName>
</protein>
<keyword evidence="4" id="KW-1185">Reference proteome</keyword>
<dbReference type="Gene3D" id="1.20.910.10">
    <property type="entry name" value="Heme oxygenase-like"/>
    <property type="match status" value="1"/>
</dbReference>
<evidence type="ECO:0000313" key="3">
    <source>
        <dbReference type="EMBL" id="KAA8905804.1"/>
    </source>
</evidence>
<dbReference type="RefSeq" id="XP_034013850.1">
    <property type="nucleotide sequence ID" value="XM_034153873.1"/>
</dbReference>
<dbReference type="CDD" id="cd01169">
    <property type="entry name" value="HMPP_kinase"/>
    <property type="match status" value="1"/>
</dbReference>
<dbReference type="InterPro" id="IPR016084">
    <property type="entry name" value="Haem_Oase-like_multi-hlx"/>
</dbReference>
<reference evidence="3 4" key="1">
    <citation type="submission" date="2019-07" db="EMBL/GenBank/DDBJ databases">
        <title>Genome assembly of two rare yeast pathogens: Diutina rugosa and Trichomonascus ciferrii.</title>
        <authorList>
            <person name="Mixao V."/>
            <person name="Saus E."/>
            <person name="Hansen A."/>
            <person name="Lass-Flor C."/>
            <person name="Gabaldon T."/>
        </authorList>
    </citation>
    <scope>NUCLEOTIDE SEQUENCE [LARGE SCALE GENOMIC DNA]</scope>
    <source>
        <strain evidence="3 4">CBS 613</strain>
    </source>
</reference>
<evidence type="ECO:0000313" key="4">
    <source>
        <dbReference type="Proteomes" id="UP000449547"/>
    </source>
</evidence>
<dbReference type="Pfam" id="PF03070">
    <property type="entry name" value="TENA_THI-4"/>
    <property type="match status" value="1"/>
</dbReference>
<organism evidence="3 4">
    <name type="scientific">Diutina rugosa</name>
    <name type="common">Yeast</name>
    <name type="synonym">Candida rugosa</name>
    <dbReference type="NCBI Taxonomy" id="5481"/>
    <lineage>
        <taxon>Eukaryota</taxon>
        <taxon>Fungi</taxon>
        <taxon>Dikarya</taxon>
        <taxon>Ascomycota</taxon>
        <taxon>Saccharomycotina</taxon>
        <taxon>Pichiomycetes</taxon>
        <taxon>Debaryomycetaceae</taxon>
        <taxon>Diutina</taxon>
    </lineage>
</organism>
<dbReference type="InterPro" id="IPR004399">
    <property type="entry name" value="HMP/HMP-P_kinase_dom"/>
</dbReference>
<proteinExistence type="predicted"/>
<dbReference type="GO" id="GO:0008972">
    <property type="term" value="F:phosphomethylpyrimidine kinase activity"/>
    <property type="evidence" value="ECO:0007669"/>
    <property type="project" value="InterPro"/>
</dbReference>
<evidence type="ECO:0000259" key="1">
    <source>
        <dbReference type="Pfam" id="PF03070"/>
    </source>
</evidence>
<sequence>MSLTTITLDPPIECRRTPPLVLVVAGSDNSGGAGIEADLKTLTAHSVYGLTCIGAITAQNTQKVDGFDATSDALVQKIFDLNFDDFGTSVKVVKTGMLTGATVRALHQFLPKYPDTKLLVDPVMIATTGGKLFDDESMQLAVDSVMKQAYLITPNFPEAEALAKLTGVSYDKVDSQEKFVELAQKLRQRLGCQNLFLKGGHIPWGDRLTDVLVTANNDVVVYESGYIDTKDTHGTGCTLASAIAANLAKDVELKQAIANAIGYVHQAMVSGTKLGKGNGPLYHYIKPPVVKLVAPVKPLSLKQSAYDYFKAQAGDLWIQYTQHPFLKLLATNQLPDHQFVYYLTQDYFYLINYGQVHGLAAARAPNEDQVFAQGTILNNIGEEMKRHKHKMKTTYGIDYANNTIPKGKACREYCDYLLYVGDNFDFASIKIAVAPCLHGYYEAGQYASSLVVPDLKPVYKDWIGDYTSDWYGEAHQQGQQVLQDIAKSIDSEAKLAELVEMFNRVTQLEINFWSECLEIEK</sequence>
<dbReference type="InterPro" id="IPR013749">
    <property type="entry name" value="PM/HMP-P_kinase-1"/>
</dbReference>
<comment type="caution">
    <text evidence="3">The sequence shown here is derived from an EMBL/GenBank/DDBJ whole genome shotgun (WGS) entry which is preliminary data.</text>
</comment>
<dbReference type="PANTHER" id="PTHR20858:SF17">
    <property type="entry name" value="HYDROXYMETHYLPYRIMIDINE_PHOSPHOMETHYLPYRIMIDINE KINASE THI20-RELATED"/>
    <property type="match status" value="1"/>
</dbReference>
<dbReference type="EMBL" id="SWFT01000041">
    <property type="protein sequence ID" value="KAA8905804.1"/>
    <property type="molecule type" value="Genomic_DNA"/>
</dbReference>
<feature type="domain" description="Pyridoxamine kinase/Phosphomethylpyrimidine kinase" evidence="2">
    <location>
        <begin position="28"/>
        <end position="281"/>
    </location>
</feature>
<dbReference type="Proteomes" id="UP000449547">
    <property type="component" value="Unassembled WGS sequence"/>
</dbReference>
<dbReference type="NCBIfam" id="TIGR00097">
    <property type="entry name" value="HMP-P_kinase"/>
    <property type="match status" value="1"/>
</dbReference>
<dbReference type="CDD" id="cd19367">
    <property type="entry name" value="TenA_C_ScTHI20-like"/>
    <property type="match status" value="1"/>
</dbReference>
<dbReference type="AlphaFoldDB" id="A0A642UZG2"/>
<name>A0A642UZG2_DIURU</name>
<dbReference type="GO" id="GO:0005829">
    <property type="term" value="C:cytosol"/>
    <property type="evidence" value="ECO:0007669"/>
    <property type="project" value="TreeGrafter"/>
</dbReference>
<dbReference type="Pfam" id="PF08543">
    <property type="entry name" value="Phos_pyr_kin"/>
    <property type="match status" value="1"/>
</dbReference>
<dbReference type="GO" id="GO:0009228">
    <property type="term" value="P:thiamine biosynthetic process"/>
    <property type="evidence" value="ECO:0007669"/>
    <property type="project" value="InterPro"/>
</dbReference>
<dbReference type="GeneID" id="54779993"/>
<gene>
    <name evidence="3" type="ORF">DIURU_001340</name>
</gene>